<proteinExistence type="inferred from homology"/>
<keyword evidence="5" id="KW-1185">Reference proteome</keyword>
<feature type="region of interest" description="Disordered" evidence="2">
    <location>
        <begin position="161"/>
        <end position="217"/>
    </location>
</feature>
<dbReference type="AlphaFoldDB" id="A0AAE0BJ07"/>
<comment type="similarity">
    <text evidence="1">Belongs to the KRI1 family.</text>
</comment>
<dbReference type="PANTHER" id="PTHR14490">
    <property type="entry name" value="ZINC FINGER, ZZ TYPE"/>
    <property type="match status" value="1"/>
</dbReference>
<dbReference type="PANTHER" id="PTHR14490:SF5">
    <property type="entry name" value="PROTEIN KRI1 HOMOLOG"/>
    <property type="match status" value="1"/>
</dbReference>
<evidence type="ECO:0000313" key="4">
    <source>
        <dbReference type="EMBL" id="KAK3237347.1"/>
    </source>
</evidence>
<dbReference type="GO" id="GO:0000447">
    <property type="term" value="P:endonucleolytic cleavage in ITS1 to separate SSU-rRNA from 5.8S rRNA and LSU-rRNA from tricistronic rRNA transcript (SSU-rRNA, 5.8S rRNA, LSU-rRNA)"/>
    <property type="evidence" value="ECO:0007669"/>
    <property type="project" value="TreeGrafter"/>
</dbReference>
<dbReference type="EMBL" id="LGRX02034633">
    <property type="protein sequence ID" value="KAK3237347.1"/>
    <property type="molecule type" value="Genomic_DNA"/>
</dbReference>
<evidence type="ECO:0000256" key="2">
    <source>
        <dbReference type="SAM" id="MobiDB-lite"/>
    </source>
</evidence>
<feature type="compositionally biased region" description="Basic and acidic residues" evidence="2">
    <location>
        <begin position="51"/>
        <end position="60"/>
    </location>
</feature>
<dbReference type="GO" id="GO:0030686">
    <property type="term" value="C:90S preribosome"/>
    <property type="evidence" value="ECO:0007669"/>
    <property type="project" value="TreeGrafter"/>
</dbReference>
<dbReference type="Proteomes" id="UP001190700">
    <property type="component" value="Unassembled WGS sequence"/>
</dbReference>
<accession>A0AAE0BJ07</accession>
<comment type="caution">
    <text evidence="4">The sequence shown here is derived from an EMBL/GenBank/DDBJ whole genome shotgun (WGS) entry which is preliminary data.</text>
</comment>
<name>A0AAE0BJ07_9CHLO</name>
<reference evidence="4 5" key="1">
    <citation type="journal article" date="2015" name="Genome Biol. Evol.">
        <title>Comparative Genomics of a Bacterivorous Green Alga Reveals Evolutionary Causalities and Consequences of Phago-Mixotrophic Mode of Nutrition.</title>
        <authorList>
            <person name="Burns J.A."/>
            <person name="Paasch A."/>
            <person name="Narechania A."/>
            <person name="Kim E."/>
        </authorList>
    </citation>
    <scope>NUCLEOTIDE SEQUENCE [LARGE SCALE GENOMIC DNA]</scope>
    <source>
        <strain evidence="4 5">PLY_AMNH</strain>
    </source>
</reference>
<protein>
    <recommendedName>
        <fullName evidence="3">Kri1-like C-terminal domain-containing protein</fullName>
    </recommendedName>
</protein>
<organism evidence="4 5">
    <name type="scientific">Cymbomonas tetramitiformis</name>
    <dbReference type="NCBI Taxonomy" id="36881"/>
    <lineage>
        <taxon>Eukaryota</taxon>
        <taxon>Viridiplantae</taxon>
        <taxon>Chlorophyta</taxon>
        <taxon>Pyramimonadophyceae</taxon>
        <taxon>Pyramimonadales</taxon>
        <taxon>Pyramimonadaceae</taxon>
        <taxon>Cymbomonas</taxon>
    </lineage>
</organism>
<gene>
    <name evidence="4" type="ORF">CYMTET_52570</name>
</gene>
<feature type="compositionally biased region" description="Acidic residues" evidence="2">
    <location>
        <begin position="37"/>
        <end position="50"/>
    </location>
</feature>
<dbReference type="GO" id="GO:0005730">
    <property type="term" value="C:nucleolus"/>
    <property type="evidence" value="ECO:0007669"/>
    <property type="project" value="TreeGrafter"/>
</dbReference>
<feature type="compositionally biased region" description="Basic and acidic residues" evidence="2">
    <location>
        <begin position="192"/>
        <end position="202"/>
    </location>
</feature>
<feature type="region of interest" description="Disordered" evidence="2">
    <location>
        <begin position="1"/>
        <end position="73"/>
    </location>
</feature>
<dbReference type="Pfam" id="PF12936">
    <property type="entry name" value="Kri1_C"/>
    <property type="match status" value="1"/>
</dbReference>
<dbReference type="InterPro" id="IPR018034">
    <property type="entry name" value="Kri1"/>
</dbReference>
<sequence length="217" mass="24976">MSGKADARVLTQLERMGYTSVQSKMKASKKSKRDEGHEEDDDEEEDEEDHAEEKGARDADGTPMSKRERRRMKAEMQKHLDEYYKLDYEDTVAGMPTRFHYASVLPKKYGMKAGDILKLSDKELNQVVSLKKIAPYKEDMPEPKWKKAAGAWEKQLADTQKKEARIKAARKKNSKAAKEDDLAKSRLSSYEMDTKSKAIKKDKAGRRKKEQKEKKKG</sequence>
<feature type="domain" description="Kri1-like C-terminal" evidence="3">
    <location>
        <begin position="75"/>
        <end position="151"/>
    </location>
</feature>
<evidence type="ECO:0000313" key="5">
    <source>
        <dbReference type="Proteomes" id="UP001190700"/>
    </source>
</evidence>
<evidence type="ECO:0000256" key="1">
    <source>
        <dbReference type="ARBA" id="ARBA00007473"/>
    </source>
</evidence>
<dbReference type="InterPro" id="IPR024626">
    <property type="entry name" value="Kri1-like_C"/>
</dbReference>
<evidence type="ECO:0000259" key="3">
    <source>
        <dbReference type="Pfam" id="PF12936"/>
    </source>
</evidence>